<dbReference type="GO" id="GO:0004350">
    <property type="term" value="F:glutamate-5-semialdehyde dehydrogenase activity"/>
    <property type="evidence" value="ECO:0007669"/>
    <property type="project" value="UniProtKB-UniRule"/>
</dbReference>
<dbReference type="PIRSF" id="PIRSF000151">
    <property type="entry name" value="GPR"/>
    <property type="match status" value="1"/>
</dbReference>
<evidence type="ECO:0000256" key="6">
    <source>
        <dbReference type="ARBA" id="ARBA00049024"/>
    </source>
</evidence>
<dbReference type="InterPro" id="IPR015590">
    <property type="entry name" value="Aldehyde_DH_dom"/>
</dbReference>
<protein>
    <recommendedName>
        <fullName evidence="7">Gamma-glutamyl phosphate reductase</fullName>
        <shortName evidence="7">GPR</shortName>
        <ecNumber evidence="7">1.2.1.41</ecNumber>
    </recommendedName>
    <alternativeName>
        <fullName evidence="7">Glutamate-5-semialdehyde dehydrogenase</fullName>
    </alternativeName>
    <alternativeName>
        <fullName evidence="7">Glutamyl-gamma-semialdehyde dehydrogenase</fullName>
        <shortName evidence="7">GSA dehydrogenase</shortName>
    </alternativeName>
</protein>
<dbReference type="PANTHER" id="PTHR11063:SF8">
    <property type="entry name" value="DELTA-1-PYRROLINE-5-CARBOXYLATE SYNTHASE"/>
    <property type="match status" value="1"/>
</dbReference>
<dbReference type="PROSITE" id="PS01223">
    <property type="entry name" value="PROA"/>
    <property type="match status" value="1"/>
</dbReference>
<dbReference type="GO" id="GO:0005737">
    <property type="term" value="C:cytoplasm"/>
    <property type="evidence" value="ECO:0007669"/>
    <property type="project" value="UniProtKB-SubCell"/>
</dbReference>
<gene>
    <name evidence="7" type="primary">proA</name>
    <name evidence="9" type="ORF">GT464_09835</name>
</gene>
<evidence type="ECO:0000313" key="10">
    <source>
        <dbReference type="Proteomes" id="UP000469380"/>
    </source>
</evidence>
<dbReference type="Gene3D" id="3.40.605.10">
    <property type="entry name" value="Aldehyde Dehydrogenase, Chain A, domain 1"/>
    <property type="match status" value="1"/>
</dbReference>
<keyword evidence="5 7" id="KW-0560">Oxidoreductase</keyword>
<dbReference type="PANTHER" id="PTHR11063">
    <property type="entry name" value="GLUTAMATE SEMIALDEHYDE DEHYDROGENASE"/>
    <property type="match status" value="1"/>
</dbReference>
<dbReference type="Gene3D" id="3.40.309.10">
    <property type="entry name" value="Aldehyde Dehydrogenase, Chain A, domain 2"/>
    <property type="match status" value="1"/>
</dbReference>
<name>A0A6N9JL81_9ACTN</name>
<evidence type="ECO:0000256" key="5">
    <source>
        <dbReference type="ARBA" id="ARBA00023002"/>
    </source>
</evidence>
<dbReference type="Pfam" id="PF00171">
    <property type="entry name" value="Aldedh"/>
    <property type="match status" value="1"/>
</dbReference>
<evidence type="ECO:0000256" key="1">
    <source>
        <dbReference type="ARBA" id="ARBA00004985"/>
    </source>
</evidence>
<dbReference type="InterPro" id="IPR016161">
    <property type="entry name" value="Ald_DH/histidinol_DH"/>
</dbReference>
<proteinExistence type="inferred from homology"/>
<evidence type="ECO:0000313" key="9">
    <source>
        <dbReference type="EMBL" id="MZJ40231.1"/>
    </source>
</evidence>
<sequence>MSVDIATYVHDLAVAAKAASASFATASDEQRREAVRAMAAALRNGVDSIVAANELDMSAARDAGTSAGLLDRLLLTPERVEGMAAGLEKLAELPDPVGRVLDHRVLASGVDLTRVSVPLGLVAMVYEARPNVTADAAGICIRTGNACILRGGSLAYHSCAMIAELLADALEAKGFPREAVSMIESTDREATGELMKLRGIVDVLIPRGGAGLIQRCVRESLVPVIETGTGNCHIYVHESADFDKALNIIVNAKTQRVGVCNAAESLLVDRAVADAFLPAVVAVLHDHGVLIHGDEATCAACADAGLAEGDDYVAATEEDWGREYLALEMSVKVVASEDEAIAHINRYGTMHSEAIVAEDTDACERFLDVVDASAVYANASTRFTDGGEFGLGAEIGISTQKLHARGPFAAEALTTYKYKLRGTGQVRP</sequence>
<dbReference type="CDD" id="cd07079">
    <property type="entry name" value="ALDH_F18-19_ProA-GPR"/>
    <property type="match status" value="1"/>
</dbReference>
<comment type="subcellular location">
    <subcellularLocation>
        <location evidence="7">Cytoplasm</location>
    </subcellularLocation>
</comment>
<evidence type="ECO:0000256" key="3">
    <source>
        <dbReference type="ARBA" id="ARBA00022650"/>
    </source>
</evidence>
<dbReference type="RefSeq" id="WP_161161030.1">
    <property type="nucleotide sequence ID" value="NZ_WWSR01000022.1"/>
</dbReference>
<comment type="similarity">
    <text evidence="7">Belongs to the gamma-glutamyl phosphate reductase family.</text>
</comment>
<dbReference type="InterPro" id="IPR020593">
    <property type="entry name" value="G-glutamylP_reductase_CS"/>
</dbReference>
<dbReference type="AlphaFoldDB" id="A0A6N9JL81"/>
<dbReference type="NCBIfam" id="TIGR00407">
    <property type="entry name" value="proA"/>
    <property type="match status" value="1"/>
</dbReference>
<dbReference type="NCBIfam" id="NF001221">
    <property type="entry name" value="PRK00197.1"/>
    <property type="match status" value="1"/>
</dbReference>
<dbReference type="InterPro" id="IPR016163">
    <property type="entry name" value="Ald_DH_C"/>
</dbReference>
<keyword evidence="3 7" id="KW-0641">Proline biosynthesis</keyword>
<comment type="function">
    <text evidence="7">Catalyzes the NADPH-dependent reduction of L-glutamate 5-phosphate into L-glutamate 5-semialdehyde and phosphate. The product spontaneously undergoes cyclization to form 1-pyrroline-5-carboxylate.</text>
</comment>
<keyword evidence="2 7" id="KW-0028">Amino-acid biosynthesis</keyword>
<evidence type="ECO:0000256" key="7">
    <source>
        <dbReference type="HAMAP-Rule" id="MF_00412"/>
    </source>
</evidence>
<comment type="caution">
    <text evidence="9">The sequence shown here is derived from an EMBL/GenBank/DDBJ whole genome shotgun (WGS) entry which is preliminary data.</text>
</comment>
<evidence type="ECO:0000259" key="8">
    <source>
        <dbReference type="Pfam" id="PF00171"/>
    </source>
</evidence>
<comment type="catalytic activity">
    <reaction evidence="6 7">
        <text>L-glutamate 5-semialdehyde + phosphate + NADP(+) = L-glutamyl 5-phosphate + NADPH + H(+)</text>
        <dbReference type="Rhea" id="RHEA:19541"/>
        <dbReference type="ChEBI" id="CHEBI:15378"/>
        <dbReference type="ChEBI" id="CHEBI:43474"/>
        <dbReference type="ChEBI" id="CHEBI:57783"/>
        <dbReference type="ChEBI" id="CHEBI:58066"/>
        <dbReference type="ChEBI" id="CHEBI:58274"/>
        <dbReference type="ChEBI" id="CHEBI:58349"/>
        <dbReference type="EC" id="1.2.1.41"/>
    </reaction>
</comment>
<feature type="domain" description="Aldehyde dehydrogenase" evidence="8">
    <location>
        <begin position="9"/>
        <end position="284"/>
    </location>
</feature>
<comment type="pathway">
    <text evidence="1 7">Amino-acid biosynthesis; L-proline biosynthesis; L-glutamate 5-semialdehyde from L-glutamate: step 2/2.</text>
</comment>
<dbReference type="GO" id="GO:0055129">
    <property type="term" value="P:L-proline biosynthetic process"/>
    <property type="evidence" value="ECO:0007669"/>
    <property type="project" value="UniProtKB-UniRule"/>
</dbReference>
<evidence type="ECO:0000256" key="2">
    <source>
        <dbReference type="ARBA" id="ARBA00022605"/>
    </source>
</evidence>
<dbReference type="UniPathway" id="UPA00098">
    <property type="reaction ID" value="UER00360"/>
</dbReference>
<evidence type="ECO:0000256" key="4">
    <source>
        <dbReference type="ARBA" id="ARBA00022857"/>
    </source>
</evidence>
<dbReference type="InterPro" id="IPR000965">
    <property type="entry name" value="GPR_dom"/>
</dbReference>
<dbReference type="SUPFAM" id="SSF53720">
    <property type="entry name" value="ALDH-like"/>
    <property type="match status" value="1"/>
</dbReference>
<dbReference type="EC" id="1.2.1.41" evidence="7"/>
<dbReference type="InterPro" id="IPR012134">
    <property type="entry name" value="Glu-5-SA_DH"/>
</dbReference>
<keyword evidence="4 7" id="KW-0521">NADP</keyword>
<dbReference type="HAMAP" id="MF_00412">
    <property type="entry name" value="ProA"/>
    <property type="match status" value="1"/>
</dbReference>
<dbReference type="InterPro" id="IPR016162">
    <property type="entry name" value="Ald_DH_N"/>
</dbReference>
<dbReference type="EMBL" id="WWSR01000022">
    <property type="protein sequence ID" value="MZJ40231.1"/>
    <property type="molecule type" value="Genomic_DNA"/>
</dbReference>
<organism evidence="9 10">
    <name type="scientific">Collinsella aerofaciens</name>
    <dbReference type="NCBI Taxonomy" id="74426"/>
    <lineage>
        <taxon>Bacteria</taxon>
        <taxon>Bacillati</taxon>
        <taxon>Actinomycetota</taxon>
        <taxon>Coriobacteriia</taxon>
        <taxon>Coriobacteriales</taxon>
        <taxon>Coriobacteriaceae</taxon>
        <taxon>Collinsella</taxon>
    </lineage>
</organism>
<dbReference type="Proteomes" id="UP000469380">
    <property type="component" value="Unassembled WGS sequence"/>
</dbReference>
<reference evidence="9 10" key="1">
    <citation type="journal article" date="2019" name="Nat. Med.">
        <title>A library of human gut bacterial isolates paired with longitudinal multiomics data enables mechanistic microbiome research.</title>
        <authorList>
            <person name="Poyet M."/>
            <person name="Groussin M."/>
            <person name="Gibbons S.M."/>
            <person name="Avila-Pacheco J."/>
            <person name="Jiang X."/>
            <person name="Kearney S.M."/>
            <person name="Perrotta A.R."/>
            <person name="Berdy B."/>
            <person name="Zhao S."/>
            <person name="Lieberman T.D."/>
            <person name="Swanson P.K."/>
            <person name="Smith M."/>
            <person name="Roesemann S."/>
            <person name="Alexander J.E."/>
            <person name="Rich S.A."/>
            <person name="Livny J."/>
            <person name="Vlamakis H."/>
            <person name="Clish C."/>
            <person name="Bullock K."/>
            <person name="Deik A."/>
            <person name="Scott J."/>
            <person name="Pierce K.A."/>
            <person name="Xavier R.J."/>
            <person name="Alm E.J."/>
        </authorList>
    </citation>
    <scope>NUCLEOTIDE SEQUENCE [LARGE SCALE GENOMIC DNA]</scope>
    <source>
        <strain evidence="9 10">BIOML-A20</strain>
    </source>
</reference>
<dbReference type="GO" id="GO:0050661">
    <property type="term" value="F:NADP binding"/>
    <property type="evidence" value="ECO:0007669"/>
    <property type="project" value="InterPro"/>
</dbReference>
<accession>A0A6N9JL81</accession>
<dbReference type="FunFam" id="3.40.309.10:FF:000006">
    <property type="entry name" value="Gamma-glutamyl phosphate reductase"/>
    <property type="match status" value="1"/>
</dbReference>
<keyword evidence="7" id="KW-0963">Cytoplasm</keyword>